<proteinExistence type="predicted"/>
<name>A0A3M8H6H9_9BACI</name>
<organism evidence="2 3">
    <name type="scientific">Lysinibacillus halotolerans</name>
    <dbReference type="NCBI Taxonomy" id="1368476"/>
    <lineage>
        <taxon>Bacteria</taxon>
        <taxon>Bacillati</taxon>
        <taxon>Bacillota</taxon>
        <taxon>Bacilli</taxon>
        <taxon>Bacillales</taxon>
        <taxon>Bacillaceae</taxon>
        <taxon>Lysinibacillus</taxon>
    </lineage>
</organism>
<sequence>MTALVALLPVLLIISLSIIFVVVSKGVKFTKNFWTVKKIFIGISCYIVLGLLALLYLSISDNEQKRLLSKTETERLVQEENKFWEIIAQNSAKELKEEFLIDEKTYELPTSELILETSSGQYNGVEVLVKYRDDPNSNKIYAKTYQIPSVYESIDVTNMMDEQKMELLNNKLVIYDRAERQFSFYKFNPSIQLVEQYFSKGLIGDFNDSSIIGLTILYLNVPNHVTIIDKVN</sequence>
<dbReference type="EMBL" id="RHLQ01000033">
    <property type="protein sequence ID" value="RNC97996.1"/>
    <property type="molecule type" value="Genomic_DNA"/>
</dbReference>
<protein>
    <submittedName>
        <fullName evidence="2">Uncharacterized protein</fullName>
    </submittedName>
</protein>
<evidence type="ECO:0000313" key="3">
    <source>
        <dbReference type="Proteomes" id="UP000279909"/>
    </source>
</evidence>
<feature type="transmembrane region" description="Helical" evidence="1">
    <location>
        <begin position="6"/>
        <end position="27"/>
    </location>
</feature>
<reference evidence="2 3" key="1">
    <citation type="journal article" date="2014" name="Int. J. Syst. Evol. Microbiol.">
        <title>Lysinibacillus halotolerans sp. nov., isolated from saline-alkaline soil.</title>
        <authorList>
            <person name="Kong D."/>
            <person name="Wang Y."/>
            <person name="Zhao B."/>
            <person name="Li Y."/>
            <person name="Song J."/>
            <person name="Zhai Y."/>
            <person name="Zhang C."/>
            <person name="Wang H."/>
            <person name="Chen X."/>
            <person name="Zhao B."/>
            <person name="Ruan Z."/>
        </authorList>
    </citation>
    <scope>NUCLEOTIDE SEQUENCE [LARGE SCALE GENOMIC DNA]</scope>
    <source>
        <strain evidence="2 3">MCCC 1A12703</strain>
    </source>
</reference>
<dbReference type="OrthoDB" id="2455517at2"/>
<gene>
    <name evidence="2" type="ORF">EC501_12865</name>
</gene>
<comment type="caution">
    <text evidence="2">The sequence shown here is derived from an EMBL/GenBank/DDBJ whole genome shotgun (WGS) entry which is preliminary data.</text>
</comment>
<dbReference type="RefSeq" id="WP_122972707.1">
    <property type="nucleotide sequence ID" value="NZ_RHLQ01000033.1"/>
</dbReference>
<evidence type="ECO:0000313" key="2">
    <source>
        <dbReference type="EMBL" id="RNC97996.1"/>
    </source>
</evidence>
<keyword evidence="1" id="KW-1133">Transmembrane helix</keyword>
<keyword evidence="1" id="KW-0812">Transmembrane</keyword>
<feature type="transmembrane region" description="Helical" evidence="1">
    <location>
        <begin position="39"/>
        <end position="59"/>
    </location>
</feature>
<accession>A0A3M8H6H9</accession>
<dbReference type="AlphaFoldDB" id="A0A3M8H6H9"/>
<evidence type="ECO:0000256" key="1">
    <source>
        <dbReference type="SAM" id="Phobius"/>
    </source>
</evidence>
<keyword evidence="1" id="KW-0472">Membrane</keyword>
<dbReference type="Proteomes" id="UP000279909">
    <property type="component" value="Unassembled WGS sequence"/>
</dbReference>
<keyword evidence="3" id="KW-1185">Reference proteome</keyword>